<keyword evidence="5" id="KW-1185">Reference proteome</keyword>
<gene>
    <name evidence="4" type="ORF">J421_4995</name>
</gene>
<dbReference type="InParanoid" id="W0RQA8"/>
<dbReference type="InterPro" id="IPR010255">
    <property type="entry name" value="Haem_peroxidase_sf"/>
</dbReference>
<dbReference type="InterPro" id="IPR037120">
    <property type="entry name" value="Haem_peroxidase_sf_animal"/>
</dbReference>
<keyword evidence="4" id="KW-0575">Peroxidase</keyword>
<proteinExistence type="predicted"/>
<dbReference type="Proteomes" id="UP000019151">
    <property type="component" value="Plasmid 1"/>
</dbReference>
<dbReference type="RefSeq" id="WP_025413865.1">
    <property type="nucleotide sequence ID" value="NZ_CP007129.1"/>
</dbReference>
<dbReference type="Pfam" id="PF03098">
    <property type="entry name" value="An_peroxidase"/>
    <property type="match status" value="1"/>
</dbReference>
<dbReference type="GO" id="GO:0006979">
    <property type="term" value="P:response to oxidative stress"/>
    <property type="evidence" value="ECO:0007669"/>
    <property type="project" value="InterPro"/>
</dbReference>
<evidence type="ECO:0000313" key="4">
    <source>
        <dbReference type="EMBL" id="AHG92530.1"/>
    </source>
</evidence>
<dbReference type="CDD" id="cd09819">
    <property type="entry name" value="An_peroxidase_bacterial_1"/>
    <property type="match status" value="1"/>
</dbReference>
<evidence type="ECO:0000256" key="3">
    <source>
        <dbReference type="ARBA" id="ARBA00023180"/>
    </source>
</evidence>
<dbReference type="SUPFAM" id="SSF48113">
    <property type="entry name" value="Heme-dependent peroxidases"/>
    <property type="match status" value="1"/>
</dbReference>
<dbReference type="PANTHER" id="PTHR11475:SF4">
    <property type="entry name" value="CHORION PEROXIDASE"/>
    <property type="match status" value="1"/>
</dbReference>
<dbReference type="KEGG" id="gba:J421_4995"/>
<organism evidence="4 5">
    <name type="scientific">Gemmatirosa kalamazoonensis</name>
    <dbReference type="NCBI Taxonomy" id="861299"/>
    <lineage>
        <taxon>Bacteria</taxon>
        <taxon>Pseudomonadati</taxon>
        <taxon>Gemmatimonadota</taxon>
        <taxon>Gemmatimonadia</taxon>
        <taxon>Gemmatimonadales</taxon>
        <taxon>Gemmatimonadaceae</taxon>
        <taxon>Gemmatirosa</taxon>
    </lineage>
</organism>
<evidence type="ECO:0000256" key="1">
    <source>
        <dbReference type="ARBA" id="ARBA00004613"/>
    </source>
</evidence>
<dbReference type="EMBL" id="CP007129">
    <property type="protein sequence ID" value="AHG92530.1"/>
    <property type="molecule type" value="Genomic_DNA"/>
</dbReference>
<dbReference type="PANTHER" id="PTHR11475">
    <property type="entry name" value="OXIDASE/PEROXIDASE"/>
    <property type="match status" value="1"/>
</dbReference>
<dbReference type="PATRIC" id="fig|861299.3.peg.5048"/>
<keyword evidence="4" id="KW-0560">Oxidoreductase</keyword>
<geneLocation type="plasmid" evidence="4 5">
    <name>1</name>
</geneLocation>
<dbReference type="HOGENOM" id="CLU_027852_0_0_0"/>
<dbReference type="Gene3D" id="1.10.640.10">
    <property type="entry name" value="Haem peroxidase domain superfamily, animal type"/>
    <property type="match status" value="1"/>
</dbReference>
<name>W0RQA8_9BACT</name>
<dbReference type="GO" id="GO:0005576">
    <property type="term" value="C:extracellular region"/>
    <property type="evidence" value="ECO:0007669"/>
    <property type="project" value="UniProtKB-SubCell"/>
</dbReference>
<dbReference type="OrthoDB" id="9810670at2"/>
<dbReference type="GO" id="GO:0004601">
    <property type="term" value="F:peroxidase activity"/>
    <property type="evidence" value="ECO:0007669"/>
    <property type="project" value="UniProtKB-KW"/>
</dbReference>
<evidence type="ECO:0000313" key="5">
    <source>
        <dbReference type="Proteomes" id="UP000019151"/>
    </source>
</evidence>
<accession>W0RQA8</accession>
<keyword evidence="2" id="KW-0964">Secreted</keyword>
<keyword evidence="3" id="KW-0325">Glycoprotein</keyword>
<reference evidence="4 5" key="1">
    <citation type="journal article" date="2014" name="Genome Announc.">
        <title>Genome Sequence and Methylome of Soil Bacterium Gemmatirosa kalamazoonensis KBS708T, a Member of the Rarely Cultivated Gemmatimonadetes Phylum.</title>
        <authorList>
            <person name="Debruyn J.M."/>
            <person name="Radosevich M."/>
            <person name="Wommack K.E."/>
            <person name="Polson S.W."/>
            <person name="Hauser L.J."/>
            <person name="Fawaz M.N."/>
            <person name="Korlach J."/>
            <person name="Tsai Y.C."/>
        </authorList>
    </citation>
    <scope>NUCLEOTIDE SEQUENCE [LARGE SCALE GENOMIC DNA]</scope>
    <source>
        <strain evidence="4 5">KBS708</strain>
        <plasmid evidence="5">Plasmid 1</plasmid>
    </source>
</reference>
<dbReference type="InterPro" id="IPR019791">
    <property type="entry name" value="Haem_peroxidase_animal"/>
</dbReference>
<dbReference type="GO" id="GO:0020037">
    <property type="term" value="F:heme binding"/>
    <property type="evidence" value="ECO:0007669"/>
    <property type="project" value="InterPro"/>
</dbReference>
<comment type="subcellular location">
    <subcellularLocation>
        <location evidence="1">Secreted</location>
    </subcellularLocation>
</comment>
<evidence type="ECO:0000256" key="2">
    <source>
        <dbReference type="ARBA" id="ARBA00022525"/>
    </source>
</evidence>
<sequence>MTIERPNQPVVTPASVRPHGALPRGLAMDTRSRLFEGRFGRLFRALPPADFGASDAEAESLLETLARAMIHEVDCPKDGADDEESGIPSAYTYLGQFVDHDITFDPASSLMRQNDPDALVDFRTPRLDLDSVYARGPDDQPYLYHGGDDPRHLEKTLIEGRELHGAALGTAIHRSRDLPRAANGRAIIGDPRNDENVIVSQLQGLLLRFHNRYRAEHRSLSFEAVQQHVRFHYQWVVTTDFLRRVVSRAVLERVMPHVFGNGDRPSDVVDDPPVLRFYHPRDAAFMPLEFSAAAYRFGHSMVRPGYRLNDAIGVLPIFALTSSPDGCEPAPDTLRGFRPMNHAWAIDWARFVDTAPRAAGLEDAPDGEKRQRLQLAYKIDPSLVDPLANLDASVTGPDPGVFRSLAARNLVRGWRMRLPSGQAVARAMGVAPLADDEIRIGAASDDAGSLPSITQVAEAFAGNCPLWTYVLAEAARDFRAAPESETVPTTTDGDLLVGTPKLGEVGGTIVAETFAGMMLQDRHSFWNLDPRWRPTLVGADERFTLRELVRYALG</sequence>
<dbReference type="PROSITE" id="PS50292">
    <property type="entry name" value="PEROXIDASE_3"/>
    <property type="match status" value="1"/>
</dbReference>
<dbReference type="AlphaFoldDB" id="W0RQA8"/>
<protein>
    <submittedName>
        <fullName evidence="4">Animal heme peroxidase</fullName>
    </submittedName>
</protein>
<keyword evidence="4" id="KW-0614">Plasmid</keyword>